<dbReference type="InterPro" id="IPR034660">
    <property type="entry name" value="DinB/YfiT-like"/>
</dbReference>
<organism evidence="1 2">
    <name type="scientific">Rhodococcus gannanensis</name>
    <dbReference type="NCBI Taxonomy" id="1960308"/>
    <lineage>
        <taxon>Bacteria</taxon>
        <taxon>Bacillati</taxon>
        <taxon>Actinomycetota</taxon>
        <taxon>Actinomycetes</taxon>
        <taxon>Mycobacteriales</taxon>
        <taxon>Nocardiaceae</taxon>
        <taxon>Rhodococcus</taxon>
    </lineage>
</organism>
<protein>
    <submittedName>
        <fullName evidence="1">DUF664 domain-containing protein</fullName>
    </submittedName>
</protein>
<evidence type="ECO:0000313" key="1">
    <source>
        <dbReference type="EMBL" id="MFD1811256.1"/>
    </source>
</evidence>
<dbReference type="Gene3D" id="1.20.120.450">
    <property type="entry name" value="dinb family like domain"/>
    <property type="match status" value="1"/>
</dbReference>
<keyword evidence="2" id="KW-1185">Reference proteome</keyword>
<comment type="caution">
    <text evidence="1">The sequence shown here is derived from an EMBL/GenBank/DDBJ whole genome shotgun (WGS) entry which is preliminary data.</text>
</comment>
<name>A0ABW4NZ46_9NOCA</name>
<accession>A0ABW4NZ46</accession>
<dbReference type="NCBIfam" id="NF047843">
    <property type="entry name" value="MST_Rv0443"/>
    <property type="match status" value="1"/>
</dbReference>
<proteinExistence type="predicted"/>
<dbReference type="EMBL" id="JBHUFB010000006">
    <property type="protein sequence ID" value="MFD1811256.1"/>
    <property type="molecule type" value="Genomic_DNA"/>
</dbReference>
<dbReference type="Pfam" id="PF04978">
    <property type="entry name" value="MST"/>
    <property type="match status" value="1"/>
</dbReference>
<sequence length="177" mass="19650">MSLPVDAGAAREILRDHFERVRELVVAVTDGLTPQMSDYRPGPEANSIAWLVWHLTRVQDDHVSDAADVERAWTSRGWRERFALPFPAADIGYGHSSADVAAVHADAQLLADYHGDVHLATLEYVDELTVGELDRIVDRRWDPPVTVSVRLVSVIGDCLQHVGQAAYVRGLFEALSR</sequence>
<gene>
    <name evidence="1" type="ORF">ACFSJG_03425</name>
</gene>
<evidence type="ECO:0000313" key="2">
    <source>
        <dbReference type="Proteomes" id="UP001597286"/>
    </source>
</evidence>
<reference evidence="2" key="1">
    <citation type="journal article" date="2019" name="Int. J. Syst. Evol. Microbiol.">
        <title>The Global Catalogue of Microorganisms (GCM) 10K type strain sequencing project: providing services to taxonomists for standard genome sequencing and annotation.</title>
        <authorList>
            <consortium name="The Broad Institute Genomics Platform"/>
            <consortium name="The Broad Institute Genome Sequencing Center for Infectious Disease"/>
            <person name="Wu L."/>
            <person name="Ma J."/>
        </authorList>
    </citation>
    <scope>NUCLEOTIDE SEQUENCE [LARGE SCALE GENOMIC DNA]</scope>
    <source>
        <strain evidence="2">DT72</strain>
    </source>
</reference>
<dbReference type="Proteomes" id="UP001597286">
    <property type="component" value="Unassembled WGS sequence"/>
</dbReference>
<dbReference type="InterPro" id="IPR007061">
    <property type="entry name" value="MST-like"/>
</dbReference>
<dbReference type="SUPFAM" id="SSF109854">
    <property type="entry name" value="DinB/YfiT-like putative metalloenzymes"/>
    <property type="match status" value="1"/>
</dbReference>